<evidence type="ECO:0000313" key="6">
    <source>
        <dbReference type="EMBL" id="AKK10041.1"/>
    </source>
</evidence>
<dbReference type="GO" id="GO:0000156">
    <property type="term" value="F:phosphorelay response regulator activity"/>
    <property type="evidence" value="ECO:0007669"/>
    <property type="project" value="InterPro"/>
</dbReference>
<feature type="domain" description="HTH LytTR-type" evidence="5">
    <location>
        <begin position="54"/>
        <end position="148"/>
    </location>
</feature>
<dbReference type="OrthoDB" id="9808614at2"/>
<proteinExistence type="predicted"/>
<dbReference type="PROSITE" id="PS50930">
    <property type="entry name" value="HTH_LYTTR"/>
    <property type="match status" value="1"/>
</dbReference>
<dbReference type="KEGG" id="cut:CUTER_00040"/>
<evidence type="ECO:0000313" key="7">
    <source>
        <dbReference type="Proteomes" id="UP000035548"/>
    </source>
</evidence>
<protein>
    <submittedName>
        <fullName evidence="6">DNA-binding protein, LytTr</fullName>
    </submittedName>
</protein>
<dbReference type="InterPro" id="IPR046947">
    <property type="entry name" value="LytR-like"/>
</dbReference>
<dbReference type="AlphaFoldDB" id="A0A0G3H9J8"/>
<keyword evidence="4" id="KW-0804">Transcription</keyword>
<keyword evidence="1" id="KW-0963">Cytoplasm</keyword>
<evidence type="ECO:0000256" key="1">
    <source>
        <dbReference type="ARBA" id="ARBA00022490"/>
    </source>
</evidence>
<dbReference type="Pfam" id="PF04397">
    <property type="entry name" value="LytTR"/>
    <property type="match status" value="1"/>
</dbReference>
<dbReference type="Proteomes" id="UP000035548">
    <property type="component" value="Chromosome"/>
</dbReference>
<dbReference type="InterPro" id="IPR007492">
    <property type="entry name" value="LytTR_DNA-bd_dom"/>
</dbReference>
<dbReference type="PANTHER" id="PTHR37299:SF2">
    <property type="entry name" value="HTH LYTTR-TYPE DOMAIN-CONTAINING PROTEIN"/>
    <property type="match status" value="1"/>
</dbReference>
<keyword evidence="2" id="KW-0805">Transcription regulation</keyword>
<organism evidence="6 7">
    <name type="scientific">Corynebacterium uterequi</name>
    <dbReference type="NCBI Taxonomy" id="1072256"/>
    <lineage>
        <taxon>Bacteria</taxon>
        <taxon>Bacillati</taxon>
        <taxon>Actinomycetota</taxon>
        <taxon>Actinomycetes</taxon>
        <taxon>Mycobacteriales</taxon>
        <taxon>Corynebacteriaceae</taxon>
        <taxon>Corynebacterium</taxon>
    </lineage>
</organism>
<dbReference type="STRING" id="1072256.CUTER_00040"/>
<gene>
    <name evidence="6" type="ORF">CUTER_00040</name>
</gene>
<accession>A0A0G3H9J8</accession>
<dbReference type="PANTHER" id="PTHR37299">
    <property type="entry name" value="TRANSCRIPTIONAL REGULATOR-RELATED"/>
    <property type="match status" value="1"/>
</dbReference>
<dbReference type="GO" id="GO:0003677">
    <property type="term" value="F:DNA binding"/>
    <property type="evidence" value="ECO:0007669"/>
    <property type="project" value="UniProtKB-KW"/>
</dbReference>
<evidence type="ECO:0000256" key="2">
    <source>
        <dbReference type="ARBA" id="ARBA00023015"/>
    </source>
</evidence>
<sequence length="155" mass="17142">MKITTHIDSSLAEAVVDIFSPDSRQALRLHAAVAAAEHPGAAVLVGTRGTDATILDPTDVLRFHTRGKHVYAHTADGQWRIKPRLKDVHHWVEAHPFVQINQSEIVNLRHVTRLDLSLAGTIQLRLSDSTLCYVSRRSLSAVKKALGLTTTERND</sequence>
<dbReference type="SMART" id="SM00850">
    <property type="entry name" value="LytTR"/>
    <property type="match status" value="1"/>
</dbReference>
<dbReference type="PATRIC" id="fig|1072256.5.peg.8"/>
<dbReference type="Gene3D" id="2.40.50.1020">
    <property type="entry name" value="LytTr DNA-binding domain"/>
    <property type="match status" value="1"/>
</dbReference>
<reference evidence="7" key="2">
    <citation type="submission" date="2015-05" db="EMBL/GenBank/DDBJ databases">
        <title>Complete genome sequence of Corynebacterium uterequi DSM 45634, isolated from the uterus of a maiden mare.</title>
        <authorList>
            <person name="Ruckert C."/>
            <person name="Albersmeier A."/>
            <person name="Winkler A."/>
            <person name="Tauch A."/>
        </authorList>
    </citation>
    <scope>NUCLEOTIDE SEQUENCE [LARGE SCALE GENOMIC DNA]</scope>
    <source>
        <strain evidence="7">DSM 45634</strain>
    </source>
</reference>
<keyword evidence="7" id="KW-1185">Reference proteome</keyword>
<evidence type="ECO:0000256" key="4">
    <source>
        <dbReference type="ARBA" id="ARBA00023163"/>
    </source>
</evidence>
<evidence type="ECO:0000256" key="3">
    <source>
        <dbReference type="ARBA" id="ARBA00023125"/>
    </source>
</evidence>
<name>A0A0G3H9J8_9CORY</name>
<evidence type="ECO:0000259" key="5">
    <source>
        <dbReference type="PROSITE" id="PS50930"/>
    </source>
</evidence>
<dbReference type="EMBL" id="CP011546">
    <property type="protein sequence ID" value="AKK10041.1"/>
    <property type="molecule type" value="Genomic_DNA"/>
</dbReference>
<reference evidence="6 7" key="1">
    <citation type="journal article" date="2015" name="Genome Announc.">
        <title>Virulence Factor Genes Detected in the Complete Genome Sequence of Corynebacterium uterequi DSM 45634, Isolated from the Uterus of a Maiden Mare.</title>
        <authorList>
            <person name="Ruckert C."/>
            <person name="Kriete M."/>
            <person name="Jaenicke S."/>
            <person name="Winkler A."/>
            <person name="Tauch A."/>
        </authorList>
    </citation>
    <scope>NUCLEOTIDE SEQUENCE [LARGE SCALE GENOMIC DNA]</scope>
    <source>
        <strain evidence="6 7">DSM 45634</strain>
    </source>
</reference>
<dbReference type="RefSeq" id="WP_052843947.1">
    <property type="nucleotide sequence ID" value="NZ_CP011546.1"/>
</dbReference>
<keyword evidence="3 6" id="KW-0238">DNA-binding</keyword>